<feature type="domain" description="Coenzyme Q-binding protein COQ10 START" evidence="2">
    <location>
        <begin position="10"/>
        <end position="134"/>
    </location>
</feature>
<proteinExistence type="inferred from homology"/>
<dbReference type="Pfam" id="PF03364">
    <property type="entry name" value="Polyketide_cyc"/>
    <property type="match status" value="1"/>
</dbReference>
<comment type="caution">
    <text evidence="3">The sequence shown here is derived from an EMBL/GenBank/DDBJ whole genome shotgun (WGS) entry which is preliminary data.</text>
</comment>
<gene>
    <name evidence="3" type="ORF">EDC63_10192</name>
</gene>
<dbReference type="InterPro" id="IPR023393">
    <property type="entry name" value="START-like_dom_sf"/>
</dbReference>
<organism evidence="3 4">
    <name type="scientific">Sulfurirhabdus autotrophica</name>
    <dbReference type="NCBI Taxonomy" id="1706046"/>
    <lineage>
        <taxon>Bacteria</taxon>
        <taxon>Pseudomonadati</taxon>
        <taxon>Pseudomonadota</taxon>
        <taxon>Betaproteobacteria</taxon>
        <taxon>Nitrosomonadales</taxon>
        <taxon>Sulfuricellaceae</taxon>
        <taxon>Sulfurirhabdus</taxon>
    </lineage>
</organism>
<dbReference type="SUPFAM" id="SSF55961">
    <property type="entry name" value="Bet v1-like"/>
    <property type="match status" value="1"/>
</dbReference>
<dbReference type="AlphaFoldDB" id="A0A4R3YCF2"/>
<dbReference type="PANTHER" id="PTHR12901">
    <property type="entry name" value="SPERM PROTEIN HOMOLOG"/>
    <property type="match status" value="1"/>
</dbReference>
<protein>
    <submittedName>
        <fullName evidence="3">Ribosome-associated toxin RatA of RatAB toxin-antitoxin module</fullName>
    </submittedName>
</protein>
<dbReference type="Proteomes" id="UP000295367">
    <property type="component" value="Unassembled WGS sequence"/>
</dbReference>
<evidence type="ECO:0000256" key="1">
    <source>
        <dbReference type="ARBA" id="ARBA00008918"/>
    </source>
</evidence>
<reference evidence="3 4" key="1">
    <citation type="submission" date="2019-03" db="EMBL/GenBank/DDBJ databases">
        <title>Genomic Encyclopedia of Type Strains, Phase IV (KMG-IV): sequencing the most valuable type-strain genomes for metagenomic binning, comparative biology and taxonomic classification.</title>
        <authorList>
            <person name="Goeker M."/>
        </authorList>
    </citation>
    <scope>NUCLEOTIDE SEQUENCE [LARGE SCALE GENOMIC DNA]</scope>
    <source>
        <strain evidence="3 4">DSM 100309</strain>
    </source>
</reference>
<dbReference type="GO" id="GO:0045333">
    <property type="term" value="P:cellular respiration"/>
    <property type="evidence" value="ECO:0007669"/>
    <property type="project" value="InterPro"/>
</dbReference>
<dbReference type="InterPro" id="IPR044996">
    <property type="entry name" value="COQ10-like"/>
</dbReference>
<dbReference type="PANTHER" id="PTHR12901:SF10">
    <property type="entry name" value="COENZYME Q-BINDING PROTEIN COQ10, MITOCHONDRIAL"/>
    <property type="match status" value="1"/>
</dbReference>
<name>A0A4R3YCF2_9PROT</name>
<dbReference type="CDD" id="cd07813">
    <property type="entry name" value="COQ10p_like"/>
    <property type="match status" value="1"/>
</dbReference>
<accession>A0A4R3YCF2</accession>
<dbReference type="RefSeq" id="WP_124947898.1">
    <property type="nucleotide sequence ID" value="NZ_BHVT01000073.1"/>
</dbReference>
<comment type="similarity">
    <text evidence="1">Belongs to the ribosome association toxin RatA family.</text>
</comment>
<dbReference type="EMBL" id="SMCO01000001">
    <property type="protein sequence ID" value="TCV90125.1"/>
    <property type="molecule type" value="Genomic_DNA"/>
</dbReference>
<dbReference type="OrthoDB" id="9804759at2"/>
<dbReference type="GO" id="GO:0048039">
    <property type="term" value="F:ubiquinone binding"/>
    <property type="evidence" value="ECO:0007669"/>
    <property type="project" value="InterPro"/>
</dbReference>
<sequence length="145" mass="16572">MAQVKKSVLVGHSASRMFMLVDQVEQYPEFLPWCGGTEVKWRDELTTLATIKIDYLGVKQSFTTNNTKDMPHLINLKLQDGPFSHLEGSWRFVELNGEACKVEFELHYEFSNKILEKLVGPVFSHIANSFVEAFVQRADKVYGSL</sequence>
<evidence type="ECO:0000313" key="4">
    <source>
        <dbReference type="Proteomes" id="UP000295367"/>
    </source>
</evidence>
<evidence type="ECO:0000259" key="2">
    <source>
        <dbReference type="Pfam" id="PF03364"/>
    </source>
</evidence>
<keyword evidence="4" id="KW-1185">Reference proteome</keyword>
<dbReference type="InterPro" id="IPR005031">
    <property type="entry name" value="COQ10_START"/>
</dbReference>
<evidence type="ECO:0000313" key="3">
    <source>
        <dbReference type="EMBL" id="TCV90125.1"/>
    </source>
</evidence>
<dbReference type="Gene3D" id="3.30.530.20">
    <property type="match status" value="1"/>
</dbReference>